<dbReference type="EMBL" id="ADFV01015492">
    <property type="status" value="NOT_ANNOTATED_CDS"/>
    <property type="molecule type" value="Genomic_DNA"/>
</dbReference>
<gene>
    <name evidence="1" type="primary">TMEM14B</name>
</gene>
<dbReference type="EMBL" id="ADFV01015493">
    <property type="status" value="NOT_ANNOTATED_CDS"/>
    <property type="molecule type" value="Genomic_DNA"/>
</dbReference>
<evidence type="ECO:0000313" key="1">
    <source>
        <dbReference type="Ensembl" id="ENSNLEP00000027208.1"/>
    </source>
</evidence>
<reference evidence="1" key="3">
    <citation type="submission" date="2025-09" db="UniProtKB">
        <authorList>
            <consortium name="Ensembl"/>
        </authorList>
    </citation>
    <scope>IDENTIFICATION</scope>
</reference>
<accession>A0A2I3G6P8</accession>
<evidence type="ECO:0000313" key="2">
    <source>
        <dbReference type="Proteomes" id="UP000001073"/>
    </source>
</evidence>
<organism evidence="1 2">
    <name type="scientific">Nomascus leucogenys</name>
    <name type="common">Northern white-cheeked gibbon</name>
    <name type="synonym">Hylobates leucogenys</name>
    <dbReference type="NCBI Taxonomy" id="61853"/>
    <lineage>
        <taxon>Eukaryota</taxon>
        <taxon>Metazoa</taxon>
        <taxon>Chordata</taxon>
        <taxon>Craniata</taxon>
        <taxon>Vertebrata</taxon>
        <taxon>Euteleostomi</taxon>
        <taxon>Mammalia</taxon>
        <taxon>Eutheria</taxon>
        <taxon>Euarchontoglires</taxon>
        <taxon>Primates</taxon>
        <taxon>Haplorrhini</taxon>
        <taxon>Catarrhini</taxon>
        <taxon>Hylobatidae</taxon>
        <taxon>Nomascus</taxon>
    </lineage>
</organism>
<dbReference type="Proteomes" id="UP000001073">
    <property type="component" value="Chromosome 8"/>
</dbReference>
<proteinExistence type="predicted"/>
<dbReference type="Ensembl" id="ENSNLET00000039027.1">
    <property type="protein sequence ID" value="ENSNLEP00000027208.1"/>
    <property type="gene ID" value="ENSNLEG00000000600.2"/>
</dbReference>
<dbReference type="GeneTree" id="ENSGT00940000163914"/>
<keyword evidence="2" id="KW-1185">Reference proteome</keyword>
<dbReference type="AlphaFoldDB" id="A0A2I3G6P8"/>
<sequence>MEKGSFPFRYICYFCWCYGNEILLLWKIHACRFNCRCQFADGRQSWSSYVNDI</sequence>
<reference evidence="1" key="2">
    <citation type="submission" date="2025-08" db="UniProtKB">
        <authorList>
            <consortium name="Ensembl"/>
        </authorList>
    </citation>
    <scope>IDENTIFICATION</scope>
</reference>
<reference evidence="1 2" key="1">
    <citation type="submission" date="2012-10" db="EMBL/GenBank/DDBJ databases">
        <authorList>
            <consortium name="Gibbon Genome Sequencing Consortium"/>
        </authorList>
    </citation>
    <scope>NUCLEOTIDE SEQUENCE [LARGE SCALE GENOMIC DNA]</scope>
</reference>
<protein>
    <submittedName>
        <fullName evidence="1">Transmembrane protein 14B</fullName>
    </submittedName>
</protein>
<name>A0A2I3G6P8_NOMLE</name>